<feature type="compositionally biased region" description="Polar residues" evidence="1">
    <location>
        <begin position="465"/>
        <end position="474"/>
    </location>
</feature>
<feature type="transmembrane region" description="Helical" evidence="2">
    <location>
        <begin position="40"/>
        <end position="60"/>
    </location>
</feature>
<accession>A0A397HL11</accession>
<evidence type="ECO:0000256" key="1">
    <source>
        <dbReference type="SAM" id="MobiDB-lite"/>
    </source>
</evidence>
<dbReference type="GeneID" id="38131183"/>
<feature type="transmembrane region" description="Helical" evidence="2">
    <location>
        <begin position="185"/>
        <end position="207"/>
    </location>
</feature>
<reference evidence="3" key="1">
    <citation type="submission" date="2018-08" db="EMBL/GenBank/DDBJ databases">
        <title>Draft genome sequence of azole-resistant Aspergillus thermomutatus (Neosartorya pseudofischeri) strain HMR AF 39, isolated from a human nasal aspirate.</title>
        <authorList>
            <person name="Parent-Michaud M."/>
            <person name="Dufresne P.J."/>
            <person name="Fournier E."/>
            <person name="Martineau C."/>
            <person name="Moreira S."/>
            <person name="Perkins V."/>
            <person name="De Repentigny L."/>
            <person name="Dufresne S.F."/>
        </authorList>
    </citation>
    <scope>NUCLEOTIDE SEQUENCE [LARGE SCALE GENOMIC DNA]</scope>
    <source>
        <strain evidence="3">HMR AF 39</strain>
    </source>
</reference>
<keyword evidence="2" id="KW-0812">Transmembrane</keyword>
<dbReference type="AlphaFoldDB" id="A0A397HL11"/>
<gene>
    <name evidence="3" type="ORF">CDV56_109209</name>
</gene>
<protein>
    <submittedName>
        <fullName evidence="3">Uncharacterized protein</fullName>
    </submittedName>
</protein>
<dbReference type="EMBL" id="NKHU02000027">
    <property type="protein sequence ID" value="RHZ63795.1"/>
    <property type="molecule type" value="Genomic_DNA"/>
</dbReference>
<feature type="compositionally biased region" description="Polar residues" evidence="1">
    <location>
        <begin position="497"/>
        <end position="516"/>
    </location>
</feature>
<keyword evidence="2" id="KW-0472">Membrane</keyword>
<feature type="transmembrane region" description="Helical" evidence="2">
    <location>
        <begin position="292"/>
        <end position="317"/>
    </location>
</feature>
<dbReference type="STRING" id="41047.A0A397HL11"/>
<keyword evidence="2" id="KW-1133">Transmembrane helix</keyword>
<comment type="caution">
    <text evidence="3">The sequence shown here is derived from an EMBL/GenBank/DDBJ whole genome shotgun (WGS) entry which is preliminary data.</text>
</comment>
<dbReference type="Proteomes" id="UP000215305">
    <property type="component" value="Unassembled WGS sequence"/>
</dbReference>
<feature type="compositionally biased region" description="Low complexity" evidence="1">
    <location>
        <begin position="565"/>
        <end position="574"/>
    </location>
</feature>
<evidence type="ECO:0000313" key="4">
    <source>
        <dbReference type="Proteomes" id="UP000215305"/>
    </source>
</evidence>
<keyword evidence="4" id="KW-1185">Reference proteome</keyword>
<feature type="transmembrane region" description="Helical" evidence="2">
    <location>
        <begin position="72"/>
        <end position="92"/>
    </location>
</feature>
<evidence type="ECO:0000313" key="3">
    <source>
        <dbReference type="EMBL" id="RHZ63795.1"/>
    </source>
</evidence>
<dbReference type="VEuPathDB" id="FungiDB:CDV56_109209"/>
<feature type="region of interest" description="Disordered" evidence="1">
    <location>
        <begin position="347"/>
        <end position="390"/>
    </location>
</feature>
<proteinExistence type="predicted"/>
<feature type="compositionally biased region" description="Low complexity" evidence="1">
    <location>
        <begin position="517"/>
        <end position="527"/>
    </location>
</feature>
<feature type="region of interest" description="Disordered" evidence="1">
    <location>
        <begin position="418"/>
        <end position="437"/>
    </location>
</feature>
<feature type="transmembrane region" description="Helical" evidence="2">
    <location>
        <begin position="104"/>
        <end position="124"/>
    </location>
</feature>
<sequence length="593" mass="64027">MLPATLCRSFVPGQSLASMAQEQGFSTCVFGRRAEWLRNACLAAALLFPAVAALHSIVLASLHIDAAVDMDVFGAFQLCSIGILTAPVTVRLSKTYFNEPGRNIIFLWTGLILTGLLSLTIEFYRINSHPCTVNGRPISRDSKEFIYGTTMCDLTCSVDAGPFSPMRQGSANNIYVIPAPERLTFGAATLLAAACCIPAILSLASMWNKILEINWTRRFGNSYRNKRQDEVIEGTNGATLGKMNKVNEMIRSFLSVVEVPIFGAAVLVIIIIGERNLFSDQVVYQTEPMKSIGQWAPIVGAGLAVLGSLSLFLAAAVEEQEEDVEEKASSTHPGPLPSERIMGVVEASRVQDRPNSSGSDKDSSMEVGHTMSRNSRWPLKRSATEDQGSRRKIARTLFAVSNWMSNAAHDRYQNSEFKSGPALRFPEIPGEENRNGDLNKIRKQYNRGQDIDDVGTSGSPDRLSRTPSFTGSISSRRDFEGSPPIPRTASPAPSVGGRSQTSMSQADRSSFDIQNPSSSSGNATGSRSRARGNTLEVPKPVYASGGRIRSSTASIRAVEESSMGDSSPIIVVSPDPDPPSPGYAPSSIPRTPP</sequence>
<evidence type="ECO:0000256" key="2">
    <source>
        <dbReference type="SAM" id="Phobius"/>
    </source>
</evidence>
<dbReference type="RefSeq" id="XP_026617294.1">
    <property type="nucleotide sequence ID" value="XM_026762828.1"/>
</dbReference>
<feature type="region of interest" description="Disordered" evidence="1">
    <location>
        <begin position="444"/>
        <end position="593"/>
    </location>
</feature>
<organism evidence="3 4">
    <name type="scientific">Aspergillus thermomutatus</name>
    <name type="common">Neosartorya pseudofischeri</name>
    <dbReference type="NCBI Taxonomy" id="41047"/>
    <lineage>
        <taxon>Eukaryota</taxon>
        <taxon>Fungi</taxon>
        <taxon>Dikarya</taxon>
        <taxon>Ascomycota</taxon>
        <taxon>Pezizomycotina</taxon>
        <taxon>Eurotiomycetes</taxon>
        <taxon>Eurotiomycetidae</taxon>
        <taxon>Eurotiales</taxon>
        <taxon>Aspergillaceae</taxon>
        <taxon>Aspergillus</taxon>
        <taxon>Aspergillus subgen. Fumigati</taxon>
    </lineage>
</organism>
<name>A0A397HL11_ASPTH</name>
<feature type="transmembrane region" description="Helical" evidence="2">
    <location>
        <begin position="252"/>
        <end position="272"/>
    </location>
</feature>
<dbReference type="OrthoDB" id="3021074at2759"/>